<proteinExistence type="predicted"/>
<gene>
    <name evidence="1" type="ORF">CH063_02911</name>
</gene>
<accession>H1VR75</accession>
<dbReference type="EMBL" id="CACQ02005601">
    <property type="protein sequence ID" value="CCF42731.1"/>
    <property type="molecule type" value="Genomic_DNA"/>
</dbReference>
<protein>
    <submittedName>
        <fullName evidence="1">Uncharacterized protein</fullName>
    </submittedName>
</protein>
<name>H1VR75_COLHI</name>
<feature type="non-terminal residue" evidence="1">
    <location>
        <position position="67"/>
    </location>
</feature>
<dbReference type="AlphaFoldDB" id="H1VR75"/>
<evidence type="ECO:0000313" key="1">
    <source>
        <dbReference type="EMBL" id="CCF42731.1"/>
    </source>
</evidence>
<sequence length="67" mass="7331">SASVPHHSTYLGGILDCESCSTRLSWKSLEITCALPVFVYSAISRPSGDTLMWLKGPRSRSWSNTSV</sequence>
<dbReference type="HOGENOM" id="CLU_2819427_0_0_1"/>
<reference evidence="2" key="1">
    <citation type="journal article" date="2012" name="Nat. Genet.">
        <title>Lifestyle transitions in plant pathogenic Colletotrichum fungi deciphered by genome and transcriptome analyses.</title>
        <authorList>
            <person name="O'Connell R.J."/>
            <person name="Thon M.R."/>
            <person name="Hacquard S."/>
            <person name="Amyotte S.G."/>
            <person name="Kleemann J."/>
            <person name="Torres M.F."/>
            <person name="Damm U."/>
            <person name="Buiate E.A."/>
            <person name="Epstein L."/>
            <person name="Alkan N."/>
            <person name="Altmueller J."/>
            <person name="Alvarado-Balderrama L."/>
            <person name="Bauser C.A."/>
            <person name="Becker C."/>
            <person name="Birren B.W."/>
            <person name="Chen Z."/>
            <person name="Choi J."/>
            <person name="Crouch J.A."/>
            <person name="Duvick J.P."/>
            <person name="Farman M.A."/>
            <person name="Gan P."/>
            <person name="Heiman D."/>
            <person name="Henrissat B."/>
            <person name="Howard R.J."/>
            <person name="Kabbage M."/>
            <person name="Koch C."/>
            <person name="Kracher B."/>
            <person name="Kubo Y."/>
            <person name="Law A.D."/>
            <person name="Lebrun M.-H."/>
            <person name="Lee Y.-H."/>
            <person name="Miyara I."/>
            <person name="Moore N."/>
            <person name="Neumann U."/>
            <person name="Nordstroem K."/>
            <person name="Panaccione D.G."/>
            <person name="Panstruga R."/>
            <person name="Place M."/>
            <person name="Proctor R.H."/>
            <person name="Prusky D."/>
            <person name="Rech G."/>
            <person name="Reinhardt R."/>
            <person name="Rollins J.A."/>
            <person name="Rounsley S."/>
            <person name="Schardl C.L."/>
            <person name="Schwartz D.C."/>
            <person name="Shenoy N."/>
            <person name="Shirasu K."/>
            <person name="Sikhakolli U.R."/>
            <person name="Stueber K."/>
            <person name="Sukno S.A."/>
            <person name="Sweigard J.A."/>
            <person name="Takano Y."/>
            <person name="Takahara H."/>
            <person name="Trail F."/>
            <person name="van der Does H.C."/>
            <person name="Voll L.M."/>
            <person name="Will I."/>
            <person name="Young S."/>
            <person name="Zeng Q."/>
            <person name="Zhang J."/>
            <person name="Zhou S."/>
            <person name="Dickman M.B."/>
            <person name="Schulze-Lefert P."/>
            <person name="Ver Loren van Themaat E."/>
            <person name="Ma L.-J."/>
            <person name="Vaillancourt L.J."/>
        </authorList>
    </citation>
    <scope>NUCLEOTIDE SEQUENCE [LARGE SCALE GENOMIC DNA]</scope>
    <source>
        <strain evidence="2">IMI 349063</strain>
    </source>
</reference>
<organism evidence="1 2">
    <name type="scientific">Colletotrichum higginsianum (strain IMI 349063)</name>
    <name type="common">Crucifer anthracnose fungus</name>
    <dbReference type="NCBI Taxonomy" id="759273"/>
    <lineage>
        <taxon>Eukaryota</taxon>
        <taxon>Fungi</taxon>
        <taxon>Dikarya</taxon>
        <taxon>Ascomycota</taxon>
        <taxon>Pezizomycotina</taxon>
        <taxon>Sordariomycetes</taxon>
        <taxon>Hypocreomycetidae</taxon>
        <taxon>Glomerellales</taxon>
        <taxon>Glomerellaceae</taxon>
        <taxon>Colletotrichum</taxon>
        <taxon>Colletotrichum destructivum species complex</taxon>
    </lineage>
</organism>
<dbReference type="Proteomes" id="UP000007174">
    <property type="component" value="Unassembled WGS sequence"/>
</dbReference>
<evidence type="ECO:0000313" key="2">
    <source>
        <dbReference type="Proteomes" id="UP000007174"/>
    </source>
</evidence>